<proteinExistence type="predicted"/>
<accession>A0A6U2H0Z0</accession>
<dbReference type="PANTHER" id="PTHR46713:SF1">
    <property type="entry name" value="F13M7.16 PROTEIN"/>
    <property type="match status" value="1"/>
</dbReference>
<organism evidence="3">
    <name type="scientific">Hemiselmis andersenii</name>
    <name type="common">Cryptophyte alga</name>
    <dbReference type="NCBI Taxonomy" id="464988"/>
    <lineage>
        <taxon>Eukaryota</taxon>
        <taxon>Cryptophyceae</taxon>
        <taxon>Cryptomonadales</taxon>
        <taxon>Hemiselmidaceae</taxon>
        <taxon>Hemiselmis</taxon>
    </lineage>
</organism>
<dbReference type="InterPro" id="IPR013087">
    <property type="entry name" value="Znf_C2H2_type"/>
</dbReference>
<dbReference type="PROSITE" id="PS50030">
    <property type="entry name" value="UBA"/>
    <property type="match status" value="1"/>
</dbReference>
<dbReference type="AlphaFoldDB" id="A0A6U2H0Z0"/>
<dbReference type="InterPro" id="IPR057766">
    <property type="entry name" value="Znf-C2H2_OTU1-like_C"/>
</dbReference>
<dbReference type="InterPro" id="IPR036339">
    <property type="entry name" value="PUB-like_dom_sf"/>
</dbReference>
<evidence type="ECO:0000256" key="1">
    <source>
        <dbReference type="SAM" id="MobiDB-lite"/>
    </source>
</evidence>
<dbReference type="SMART" id="SM00580">
    <property type="entry name" value="PUG"/>
    <property type="match status" value="1"/>
</dbReference>
<name>A0A6U2H0Z0_HEMAN</name>
<protein>
    <recommendedName>
        <fullName evidence="2">UBA domain-containing protein</fullName>
    </recommendedName>
</protein>
<feature type="domain" description="UBA" evidence="2">
    <location>
        <begin position="112"/>
        <end position="153"/>
    </location>
</feature>
<sequence length="394" mass="43926">MAALSLVCKDCNMQLKTTDEVQAHAEQTGHTNFEESTEAVLNLVCKGCGKPCRSETEKQMHTQRNPGHDEFVDKTNQATAISYAGTAAAGHGGGGDAAMTDADAPKERVSDKVNKELMDQLKDMGFPEVRAEKGLWLTGNSNLEAAVTWLADHSEDADIDEPLMVAPEKPKSNLTPEEQKKALEEKLAKMRAEKAKADKEMEKLQEINRIASMKEMTEARKKQAEQEEKIREEKRRREKEQDAKEKARVRAELAKDKAERLARAGVKPEEAAAAKPQDPHKNRKIELGTKLRDVIFDLKNDPAQPNPATVVMETAGKYVENIAKNPTEEKFRSINIENAAFQRRVASKKGGLALMKALGFEEEDGKLVLKEVDEQWLALAKAEIETATKRMTFY</sequence>
<gene>
    <name evidence="3" type="ORF">HAND00432_LOCUS16964</name>
</gene>
<dbReference type="InterPro" id="IPR009060">
    <property type="entry name" value="UBA-like_sf"/>
</dbReference>
<dbReference type="Pfam" id="PF09409">
    <property type="entry name" value="PUB"/>
    <property type="match status" value="1"/>
</dbReference>
<dbReference type="PROSITE" id="PS00028">
    <property type="entry name" value="ZINC_FINGER_C2H2_1"/>
    <property type="match status" value="1"/>
</dbReference>
<feature type="region of interest" description="Disordered" evidence="1">
    <location>
        <begin position="213"/>
        <end position="282"/>
    </location>
</feature>
<dbReference type="Gene3D" id="1.10.8.10">
    <property type="entry name" value="DNA helicase RuvA subunit, C-terminal domain"/>
    <property type="match status" value="1"/>
</dbReference>
<reference evidence="3" key="1">
    <citation type="submission" date="2021-01" db="EMBL/GenBank/DDBJ databases">
        <authorList>
            <person name="Corre E."/>
            <person name="Pelletier E."/>
            <person name="Niang G."/>
            <person name="Scheremetjew M."/>
            <person name="Finn R."/>
            <person name="Kale V."/>
            <person name="Holt S."/>
            <person name="Cochrane G."/>
            <person name="Meng A."/>
            <person name="Brown T."/>
            <person name="Cohen L."/>
        </authorList>
    </citation>
    <scope>NUCLEOTIDE SEQUENCE</scope>
    <source>
        <strain evidence="3">CCMP644</strain>
    </source>
</reference>
<dbReference type="Pfam" id="PF22562">
    <property type="entry name" value="UBA_7"/>
    <property type="match status" value="1"/>
</dbReference>
<dbReference type="InterPro" id="IPR015940">
    <property type="entry name" value="UBA"/>
</dbReference>
<evidence type="ECO:0000259" key="2">
    <source>
        <dbReference type="PROSITE" id="PS50030"/>
    </source>
</evidence>
<evidence type="ECO:0000313" key="3">
    <source>
        <dbReference type="EMBL" id="CAD8964681.1"/>
    </source>
</evidence>
<dbReference type="SUPFAM" id="SSF143503">
    <property type="entry name" value="PUG domain-like"/>
    <property type="match status" value="1"/>
</dbReference>
<dbReference type="PANTHER" id="PTHR46713">
    <property type="entry name" value="F13M7.16 PROTEIN"/>
    <property type="match status" value="1"/>
</dbReference>
<dbReference type="InterPro" id="IPR018997">
    <property type="entry name" value="PUB_domain"/>
</dbReference>
<feature type="compositionally biased region" description="Basic and acidic residues" evidence="1">
    <location>
        <begin position="215"/>
        <end position="282"/>
    </location>
</feature>
<dbReference type="SUPFAM" id="SSF46934">
    <property type="entry name" value="UBA-like"/>
    <property type="match status" value="1"/>
</dbReference>
<dbReference type="Pfam" id="PF24560">
    <property type="entry name" value="zf-C2H2_OTU1_C"/>
    <property type="match status" value="1"/>
</dbReference>
<dbReference type="EMBL" id="HBFX01028092">
    <property type="protein sequence ID" value="CAD8964681.1"/>
    <property type="molecule type" value="Transcribed_RNA"/>
</dbReference>
<dbReference type="Gene3D" id="1.20.58.2190">
    <property type="match status" value="1"/>
</dbReference>